<dbReference type="Proteomes" id="UP000821845">
    <property type="component" value="Chromosome 7"/>
</dbReference>
<proteinExistence type="predicted"/>
<keyword evidence="2" id="KW-1185">Reference proteome</keyword>
<reference evidence="1" key="1">
    <citation type="submission" date="2020-05" db="EMBL/GenBank/DDBJ databases">
        <title>Large-scale comparative analyses of tick genomes elucidate their genetic diversity and vector capacities.</title>
        <authorList>
            <person name="Jia N."/>
            <person name="Wang J."/>
            <person name="Shi W."/>
            <person name="Du L."/>
            <person name="Sun Y."/>
            <person name="Zhan W."/>
            <person name="Jiang J."/>
            <person name="Wang Q."/>
            <person name="Zhang B."/>
            <person name="Ji P."/>
            <person name="Sakyi L.B."/>
            <person name="Cui X."/>
            <person name="Yuan T."/>
            <person name="Jiang B."/>
            <person name="Yang W."/>
            <person name="Lam T.T.-Y."/>
            <person name="Chang Q."/>
            <person name="Ding S."/>
            <person name="Wang X."/>
            <person name="Zhu J."/>
            <person name="Ruan X."/>
            <person name="Zhao L."/>
            <person name="Wei J."/>
            <person name="Que T."/>
            <person name="Du C."/>
            <person name="Cheng J."/>
            <person name="Dai P."/>
            <person name="Han X."/>
            <person name="Huang E."/>
            <person name="Gao Y."/>
            <person name="Liu J."/>
            <person name="Shao H."/>
            <person name="Ye R."/>
            <person name="Li L."/>
            <person name="Wei W."/>
            <person name="Wang X."/>
            <person name="Wang C."/>
            <person name="Yang T."/>
            <person name="Huo Q."/>
            <person name="Li W."/>
            <person name="Guo W."/>
            <person name="Chen H."/>
            <person name="Zhou L."/>
            <person name="Ni X."/>
            <person name="Tian J."/>
            <person name="Zhou Y."/>
            <person name="Sheng Y."/>
            <person name="Liu T."/>
            <person name="Pan Y."/>
            <person name="Xia L."/>
            <person name="Li J."/>
            <person name="Zhao F."/>
            <person name="Cao W."/>
        </authorList>
    </citation>
    <scope>NUCLEOTIDE SEQUENCE</scope>
    <source>
        <strain evidence="1">Hyas-2018</strain>
    </source>
</reference>
<sequence length="627" mass="68824">MRCRTSSSSDGGGREQEKNETLQWTEERRHPSGSRHHRGILRRRRKVEVDDGAVVVAGARAEVEAGVEAGTETTRTTPLQTTHGPHLGNRPREERVSRFHPSLDAREESLTPPYDATATGGEGETDSEDAQATTGSKRKSPSGAQTAEDAASHAQVRKRPRPGAGKLNAIEEIVNKLTDKTERMFQMLLTRLNESDAQRNAQYVEQSGSAGVAQVVNVPAILNRGRSTNATRTGAGGTHGQSCPPQHLCTTMMAASRKSRCRRIVWQWNCRGFNNKKATMVPYMKMLSKNKLPDVVALQEPYDRAQLPGYVTCGPSYECTGRNIREVDEESDVDHIFIEILPSREKRVTGLFVLNVYSTPSKRGLRHTFDDLFREAMARAASAPLLICGDFNAPHTQWGYGADSAKGKKLARLVDDFGWTVLNEPASHARIGQGACRDTSPDLSIWSGAGAVAWSNSFEDLGSDHTVLCVTVGEDVCLKARIVDWEQFRKNRQDNQEGPIEDNGEWCRGLLADVERVTKEFEWTDWRQEPPKEGDRSSAGGGDGGVVDARRLGVCVTTREGTQIPTVSKIRVLGLWLQEDGANRDLVAGLQKKVAAATHLWGSAAVRGAKLSSKFTCALEPINKFAS</sequence>
<protein>
    <submittedName>
        <fullName evidence="1">Uncharacterized protein</fullName>
    </submittedName>
</protein>
<accession>A0ACB7RTM2</accession>
<evidence type="ECO:0000313" key="2">
    <source>
        <dbReference type="Proteomes" id="UP000821845"/>
    </source>
</evidence>
<comment type="caution">
    <text evidence="1">The sequence shown here is derived from an EMBL/GenBank/DDBJ whole genome shotgun (WGS) entry which is preliminary data.</text>
</comment>
<dbReference type="EMBL" id="CM023487">
    <property type="protein sequence ID" value="KAH6925199.1"/>
    <property type="molecule type" value="Genomic_DNA"/>
</dbReference>
<gene>
    <name evidence="1" type="ORF">HPB50_001567</name>
</gene>
<name>A0ACB7RTM2_HYAAI</name>
<evidence type="ECO:0000313" key="1">
    <source>
        <dbReference type="EMBL" id="KAH6925199.1"/>
    </source>
</evidence>
<organism evidence="1 2">
    <name type="scientific">Hyalomma asiaticum</name>
    <name type="common">Tick</name>
    <dbReference type="NCBI Taxonomy" id="266040"/>
    <lineage>
        <taxon>Eukaryota</taxon>
        <taxon>Metazoa</taxon>
        <taxon>Ecdysozoa</taxon>
        <taxon>Arthropoda</taxon>
        <taxon>Chelicerata</taxon>
        <taxon>Arachnida</taxon>
        <taxon>Acari</taxon>
        <taxon>Parasitiformes</taxon>
        <taxon>Ixodida</taxon>
        <taxon>Ixodoidea</taxon>
        <taxon>Ixodidae</taxon>
        <taxon>Hyalomminae</taxon>
        <taxon>Hyalomma</taxon>
    </lineage>
</organism>